<dbReference type="PANTHER" id="PTHR31749">
    <property type="entry name" value="KINETOCHORE-ASSOCIATED PROTEIN NSL1 HOMOLOG"/>
    <property type="match status" value="1"/>
</dbReference>
<feature type="region of interest" description="Disordered" evidence="1">
    <location>
        <begin position="155"/>
        <end position="194"/>
    </location>
</feature>
<feature type="compositionally biased region" description="Polar residues" evidence="1">
    <location>
        <begin position="71"/>
        <end position="85"/>
    </location>
</feature>
<dbReference type="EMBL" id="ACYE01000071">
    <property type="protein sequence ID" value="EFE43973.1"/>
    <property type="molecule type" value="Genomic_DNA"/>
</dbReference>
<feature type="region of interest" description="Disordered" evidence="1">
    <location>
        <begin position="71"/>
        <end position="94"/>
    </location>
</feature>
<keyword evidence="3" id="KW-1185">Reference proteome</keyword>
<name>D4D2J1_TRIVH</name>
<dbReference type="Proteomes" id="UP000008383">
    <property type="component" value="Unassembled WGS sequence"/>
</dbReference>
<protein>
    <recommendedName>
        <fullName evidence="4">Kinetochore protein mis14</fullName>
    </recommendedName>
</protein>
<evidence type="ECO:0000256" key="1">
    <source>
        <dbReference type="SAM" id="MobiDB-lite"/>
    </source>
</evidence>
<dbReference type="Pfam" id="PF08641">
    <property type="entry name" value="Mis14"/>
    <property type="match status" value="1"/>
</dbReference>
<feature type="compositionally biased region" description="Basic and acidic residues" evidence="1">
    <location>
        <begin position="185"/>
        <end position="194"/>
    </location>
</feature>
<evidence type="ECO:0000313" key="2">
    <source>
        <dbReference type="EMBL" id="EFE43973.1"/>
    </source>
</evidence>
<dbReference type="RefSeq" id="XP_003024584.1">
    <property type="nucleotide sequence ID" value="XM_003024538.1"/>
</dbReference>
<dbReference type="GeneID" id="9579908"/>
<dbReference type="HOGENOM" id="CLU_070604_0_0_1"/>
<reference evidence="3" key="1">
    <citation type="journal article" date="2011" name="Genome Biol.">
        <title>Comparative and functional genomics provide insights into the pathogenicity of dermatophytic fungi.</title>
        <authorList>
            <person name="Burmester A."/>
            <person name="Shelest E."/>
            <person name="Gloeckner G."/>
            <person name="Heddergott C."/>
            <person name="Schindler S."/>
            <person name="Staib P."/>
            <person name="Heidel A."/>
            <person name="Felder M."/>
            <person name="Petzold A."/>
            <person name="Szafranski K."/>
            <person name="Feuermann M."/>
            <person name="Pedruzzi I."/>
            <person name="Priebe S."/>
            <person name="Groth M."/>
            <person name="Winkler R."/>
            <person name="Li W."/>
            <person name="Kniemeyer O."/>
            <person name="Schroeckh V."/>
            <person name="Hertweck C."/>
            <person name="Hube B."/>
            <person name="White T.C."/>
            <person name="Platzer M."/>
            <person name="Guthke R."/>
            <person name="Heitman J."/>
            <person name="Woestemeyer J."/>
            <person name="Zipfel P.F."/>
            <person name="Monod M."/>
            <person name="Brakhage A.A."/>
        </authorList>
    </citation>
    <scope>NUCLEOTIDE SEQUENCE [LARGE SCALE GENOMIC DNA]</scope>
    <source>
        <strain evidence="3">HKI 0517</strain>
    </source>
</reference>
<proteinExistence type="predicted"/>
<dbReference type="AlphaFoldDB" id="D4D2J1"/>
<feature type="compositionally biased region" description="Acidic residues" evidence="1">
    <location>
        <begin position="159"/>
        <end position="174"/>
    </location>
</feature>
<sequence>MQEPHHRKIELQSTADLTYLYTNTLTVAREKLDLHFPPSANDDSDPMKERVRSLVDGFINKTFTSAIPSISINGIDTTNSPSKQKGPSRDEQPINLESLLTTRESIEYEPFDTELAARLTSLYAQLESLTTTVAQMRRDAPLKAAKAYEEALNNALLHDDEDDDEEDIDEDYEADSVPVDADMDEQQRQEEERKRDIERIQRILQKHPEWVLQVPLGTEQVQERWRDGEMSDVYARSLETLFKLQGEGSGIGYGNEDEEDGGGSSSMGGTSAGAPLATTVGKAERARLATGVVEKMIKVMEKEKGREE</sequence>
<dbReference type="PANTHER" id="PTHR31749:SF3">
    <property type="entry name" value="KINETOCHORE-ASSOCIATED PROTEIN NSL1 HOMOLOG"/>
    <property type="match status" value="1"/>
</dbReference>
<dbReference type="GO" id="GO:0000070">
    <property type="term" value="P:mitotic sister chromatid segregation"/>
    <property type="evidence" value="ECO:0007669"/>
    <property type="project" value="InterPro"/>
</dbReference>
<organism evidence="2 3">
    <name type="scientific">Trichophyton verrucosum (strain HKI 0517)</name>
    <dbReference type="NCBI Taxonomy" id="663202"/>
    <lineage>
        <taxon>Eukaryota</taxon>
        <taxon>Fungi</taxon>
        <taxon>Dikarya</taxon>
        <taxon>Ascomycota</taxon>
        <taxon>Pezizomycotina</taxon>
        <taxon>Eurotiomycetes</taxon>
        <taxon>Eurotiomycetidae</taxon>
        <taxon>Onygenales</taxon>
        <taxon>Arthrodermataceae</taxon>
        <taxon>Trichophyton</taxon>
    </lineage>
</organism>
<dbReference type="OrthoDB" id="2135762at2759"/>
<dbReference type="KEGG" id="tve:TRV_01296"/>
<gene>
    <name evidence="2" type="ORF">TRV_01296</name>
</gene>
<accession>D4D2J1</accession>
<dbReference type="InterPro" id="IPR013950">
    <property type="entry name" value="Mis14/Nsl1"/>
</dbReference>
<dbReference type="GO" id="GO:0000444">
    <property type="term" value="C:MIS12/MIND type complex"/>
    <property type="evidence" value="ECO:0007669"/>
    <property type="project" value="TreeGrafter"/>
</dbReference>
<evidence type="ECO:0000313" key="3">
    <source>
        <dbReference type="Proteomes" id="UP000008383"/>
    </source>
</evidence>
<evidence type="ECO:0008006" key="4">
    <source>
        <dbReference type="Google" id="ProtNLM"/>
    </source>
</evidence>
<comment type="caution">
    <text evidence="2">The sequence shown here is derived from an EMBL/GenBank/DDBJ whole genome shotgun (WGS) entry which is preliminary data.</text>
</comment>
<feature type="region of interest" description="Disordered" evidence="1">
    <location>
        <begin position="247"/>
        <end position="278"/>
    </location>
</feature>